<keyword evidence="1" id="KW-0812">Transmembrane</keyword>
<feature type="transmembrane region" description="Helical" evidence="1">
    <location>
        <begin position="178"/>
        <end position="197"/>
    </location>
</feature>
<keyword evidence="3" id="KW-1185">Reference proteome</keyword>
<sequence>IPRNEGIFKSKGGTLPIIMCFIYMSTYFQIFLILSYHFVYRLNVLVRGISVFEDWTLAHWVVLGAVVYVLYISAFLWCGWYAFMGSDYSRMVAPSFFIDLYNVNASDPDIGFFHITWKRENLQSGLMEWHYPTVIAMITCAVLYMGTGTVIVGCIVKITKSLKAADLSEKTRKMQQELFRALLIQVTSPTNLSQLQFSILNRNNFVGIDLGAIGNPIFMTTTIFPSIDALFIIFLIPRFRASFFRAFRMPFHKSS</sequence>
<dbReference type="Pfam" id="PF10326">
    <property type="entry name" value="7TM_GPCR_Str"/>
    <property type="match status" value="1"/>
</dbReference>
<organism evidence="2 3">
    <name type="scientific">Pristionchus fissidentatus</name>
    <dbReference type="NCBI Taxonomy" id="1538716"/>
    <lineage>
        <taxon>Eukaryota</taxon>
        <taxon>Metazoa</taxon>
        <taxon>Ecdysozoa</taxon>
        <taxon>Nematoda</taxon>
        <taxon>Chromadorea</taxon>
        <taxon>Rhabditida</taxon>
        <taxon>Rhabditina</taxon>
        <taxon>Diplogasteromorpha</taxon>
        <taxon>Diplogasteroidea</taxon>
        <taxon>Neodiplogasteridae</taxon>
        <taxon>Pristionchus</taxon>
    </lineage>
</organism>
<feature type="non-terminal residue" evidence="2">
    <location>
        <position position="1"/>
    </location>
</feature>
<evidence type="ECO:0008006" key="4">
    <source>
        <dbReference type="Google" id="ProtNLM"/>
    </source>
</evidence>
<dbReference type="AlphaFoldDB" id="A0AAV5VR59"/>
<dbReference type="PANTHER" id="PTHR22943">
    <property type="entry name" value="7-TRANSMEMBRANE DOMAIN RECEPTOR C.ELEGANS"/>
    <property type="match status" value="1"/>
</dbReference>
<reference evidence="2" key="1">
    <citation type="submission" date="2023-10" db="EMBL/GenBank/DDBJ databases">
        <title>Genome assembly of Pristionchus species.</title>
        <authorList>
            <person name="Yoshida K."/>
            <person name="Sommer R.J."/>
        </authorList>
    </citation>
    <scope>NUCLEOTIDE SEQUENCE</scope>
    <source>
        <strain evidence="2">RS5133</strain>
    </source>
</reference>
<evidence type="ECO:0000313" key="3">
    <source>
        <dbReference type="Proteomes" id="UP001432322"/>
    </source>
</evidence>
<feature type="transmembrane region" description="Helical" evidence="1">
    <location>
        <begin position="134"/>
        <end position="158"/>
    </location>
</feature>
<name>A0AAV5VR59_9BILA</name>
<feature type="non-terminal residue" evidence="2">
    <location>
        <position position="255"/>
    </location>
</feature>
<keyword evidence="1" id="KW-0472">Membrane</keyword>
<feature type="transmembrane region" description="Helical" evidence="1">
    <location>
        <begin position="60"/>
        <end position="83"/>
    </location>
</feature>
<feature type="transmembrane region" description="Helical" evidence="1">
    <location>
        <begin position="15"/>
        <end position="39"/>
    </location>
</feature>
<protein>
    <recommendedName>
        <fullName evidence="4">G protein-coupled receptor</fullName>
    </recommendedName>
</protein>
<dbReference type="SUPFAM" id="SSF81321">
    <property type="entry name" value="Family A G protein-coupled receptor-like"/>
    <property type="match status" value="1"/>
</dbReference>
<keyword evidence="1" id="KW-1133">Transmembrane helix</keyword>
<dbReference type="PANTHER" id="PTHR22943:SF248">
    <property type="entry name" value="SEVEN TM RECEPTOR"/>
    <property type="match status" value="1"/>
</dbReference>
<dbReference type="EMBL" id="BTSY01000003">
    <property type="protein sequence ID" value="GMT20517.1"/>
    <property type="molecule type" value="Genomic_DNA"/>
</dbReference>
<evidence type="ECO:0000313" key="2">
    <source>
        <dbReference type="EMBL" id="GMT20517.1"/>
    </source>
</evidence>
<feature type="transmembrane region" description="Helical" evidence="1">
    <location>
        <begin position="217"/>
        <end position="239"/>
    </location>
</feature>
<gene>
    <name evidence="2" type="ORF">PFISCL1PPCAC_11814</name>
</gene>
<comment type="caution">
    <text evidence="2">The sequence shown here is derived from an EMBL/GenBank/DDBJ whole genome shotgun (WGS) entry which is preliminary data.</text>
</comment>
<proteinExistence type="predicted"/>
<accession>A0AAV5VR59</accession>
<dbReference type="Proteomes" id="UP001432322">
    <property type="component" value="Unassembled WGS sequence"/>
</dbReference>
<evidence type="ECO:0000256" key="1">
    <source>
        <dbReference type="SAM" id="Phobius"/>
    </source>
</evidence>
<dbReference type="InterPro" id="IPR019428">
    <property type="entry name" value="7TM_GPCR_serpentine_rcpt_Str"/>
</dbReference>